<proteinExistence type="inferred from homology"/>
<dbReference type="Pfam" id="PF12156">
    <property type="entry name" value="ATPase-cat_bd"/>
    <property type="match status" value="1"/>
</dbReference>
<evidence type="ECO:0000256" key="8">
    <source>
        <dbReference type="ARBA" id="ARBA00022741"/>
    </source>
</evidence>
<keyword evidence="8 15" id="KW-0547">Nucleotide-binding</keyword>
<dbReference type="GO" id="GO:0016887">
    <property type="term" value="F:ATP hydrolysis activity"/>
    <property type="evidence" value="ECO:0007669"/>
    <property type="project" value="InterPro"/>
</dbReference>
<dbReference type="Pfam" id="PF00122">
    <property type="entry name" value="E1-E2_ATPase"/>
    <property type="match status" value="1"/>
</dbReference>
<dbReference type="CDD" id="cd02079">
    <property type="entry name" value="P-type_ATPase_HM"/>
    <property type="match status" value="1"/>
</dbReference>
<dbReference type="InterPro" id="IPR023298">
    <property type="entry name" value="ATPase_P-typ_TM_dom_sf"/>
</dbReference>
<dbReference type="NCBIfam" id="TIGR01511">
    <property type="entry name" value="ATPase-IB1_Cu"/>
    <property type="match status" value="1"/>
</dbReference>
<dbReference type="GO" id="GO:0005507">
    <property type="term" value="F:copper ion binding"/>
    <property type="evidence" value="ECO:0007669"/>
    <property type="project" value="TreeGrafter"/>
</dbReference>
<dbReference type="AlphaFoldDB" id="A0A1Z4VMG3"/>
<evidence type="ECO:0000256" key="13">
    <source>
        <dbReference type="ARBA" id="ARBA00023065"/>
    </source>
</evidence>
<keyword evidence="7 15" id="KW-0479">Metal-binding</keyword>
<dbReference type="PROSITE" id="PS50846">
    <property type="entry name" value="HMA_2"/>
    <property type="match status" value="1"/>
</dbReference>
<feature type="region of interest" description="Disordered" evidence="16">
    <location>
        <begin position="356"/>
        <end position="386"/>
    </location>
</feature>
<evidence type="ECO:0000256" key="2">
    <source>
        <dbReference type="ARBA" id="ARBA00006024"/>
    </source>
</evidence>
<feature type="transmembrane region" description="Helical" evidence="15">
    <location>
        <begin position="800"/>
        <end position="817"/>
    </location>
</feature>
<reference evidence="18 19" key="1">
    <citation type="submission" date="2017-05" db="EMBL/GenBank/DDBJ databases">
        <title>Thiocyanate degradation by Thiohalobacter thiocyanaticus FOKN1.</title>
        <authorList>
            <person name="Oshiki M."/>
            <person name="Fukushima T."/>
            <person name="Kawano S."/>
            <person name="Nakagawa J."/>
        </authorList>
    </citation>
    <scope>NUCLEOTIDE SEQUENCE [LARGE SCALE GENOMIC DNA]</scope>
    <source>
        <strain evidence="18 19">FOKN1</strain>
    </source>
</reference>
<keyword evidence="3" id="KW-0813">Transport</keyword>
<feature type="transmembrane region" description="Helical" evidence="15">
    <location>
        <begin position="195"/>
        <end position="216"/>
    </location>
</feature>
<dbReference type="SFLD" id="SFLDF00027">
    <property type="entry name" value="p-type_atpase"/>
    <property type="match status" value="1"/>
</dbReference>
<dbReference type="InterPro" id="IPR059000">
    <property type="entry name" value="ATPase_P-type_domA"/>
</dbReference>
<evidence type="ECO:0000256" key="4">
    <source>
        <dbReference type="ARBA" id="ARBA00022475"/>
    </source>
</evidence>
<gene>
    <name evidence="18" type="ORF">FOKN1_0019</name>
</gene>
<keyword evidence="10" id="KW-0460">Magnesium</keyword>
<dbReference type="CDD" id="cd00371">
    <property type="entry name" value="HMA"/>
    <property type="match status" value="1"/>
</dbReference>
<dbReference type="Gene3D" id="3.40.50.1000">
    <property type="entry name" value="HAD superfamily/HAD-like"/>
    <property type="match status" value="1"/>
</dbReference>
<feature type="transmembrane region" description="Helical" evidence="15">
    <location>
        <begin position="228"/>
        <end position="249"/>
    </location>
</feature>
<evidence type="ECO:0000256" key="9">
    <source>
        <dbReference type="ARBA" id="ARBA00022840"/>
    </source>
</evidence>
<organism evidence="18 19">
    <name type="scientific">Thiohalobacter thiocyanaticus</name>
    <dbReference type="NCBI Taxonomy" id="585455"/>
    <lineage>
        <taxon>Bacteria</taxon>
        <taxon>Pseudomonadati</taxon>
        <taxon>Pseudomonadota</taxon>
        <taxon>Gammaproteobacteria</taxon>
        <taxon>Thiohalobacterales</taxon>
        <taxon>Thiohalobacteraceae</taxon>
        <taxon>Thiohalobacter</taxon>
    </lineage>
</organism>
<dbReference type="PRINTS" id="PR00943">
    <property type="entry name" value="CUATPASE"/>
</dbReference>
<dbReference type="SUPFAM" id="SSF56784">
    <property type="entry name" value="HAD-like"/>
    <property type="match status" value="1"/>
</dbReference>
<dbReference type="SFLD" id="SFLDS00003">
    <property type="entry name" value="Haloacid_Dehalogenase"/>
    <property type="match status" value="1"/>
</dbReference>
<dbReference type="InterPro" id="IPR008250">
    <property type="entry name" value="ATPase_P-typ_transduc_dom_A_sf"/>
</dbReference>
<dbReference type="SUPFAM" id="SSF81665">
    <property type="entry name" value="Calcium ATPase, transmembrane domain M"/>
    <property type="match status" value="1"/>
</dbReference>
<keyword evidence="19" id="KW-1185">Reference proteome</keyword>
<dbReference type="Gene3D" id="3.30.70.100">
    <property type="match status" value="1"/>
</dbReference>
<dbReference type="SUPFAM" id="SSF81653">
    <property type="entry name" value="Calcium ATPase, transduction domain A"/>
    <property type="match status" value="1"/>
</dbReference>
<keyword evidence="13" id="KW-0406">Ion transport</keyword>
<evidence type="ECO:0000256" key="10">
    <source>
        <dbReference type="ARBA" id="ARBA00022842"/>
    </source>
</evidence>
<dbReference type="InterPro" id="IPR023214">
    <property type="entry name" value="HAD_sf"/>
</dbReference>
<dbReference type="InterPro" id="IPR044492">
    <property type="entry name" value="P_typ_ATPase_HD_dom"/>
</dbReference>
<accession>A0A1Z4VMG3</accession>
<evidence type="ECO:0000256" key="16">
    <source>
        <dbReference type="SAM" id="MobiDB-lite"/>
    </source>
</evidence>
<protein>
    <submittedName>
        <fullName evidence="18">Cu2+-exporting ATPase</fullName>
    </submittedName>
</protein>
<dbReference type="SUPFAM" id="SSF55008">
    <property type="entry name" value="HMA, heavy metal-associated domain"/>
    <property type="match status" value="1"/>
</dbReference>
<feature type="transmembrane region" description="Helical" evidence="15">
    <location>
        <begin position="442"/>
        <end position="463"/>
    </location>
</feature>
<dbReference type="InterPro" id="IPR023299">
    <property type="entry name" value="ATPase_P-typ_cyto_dom_N"/>
</dbReference>
<dbReference type="NCBIfam" id="TIGR01494">
    <property type="entry name" value="ATPase_P-type"/>
    <property type="match status" value="1"/>
</dbReference>
<dbReference type="Gene3D" id="3.40.1110.10">
    <property type="entry name" value="Calcium-transporting ATPase, cytoplasmic domain N"/>
    <property type="match status" value="1"/>
</dbReference>
<dbReference type="PANTHER" id="PTHR43520">
    <property type="entry name" value="ATP7, ISOFORM B"/>
    <property type="match status" value="1"/>
</dbReference>
<feature type="transmembrane region" description="Helical" evidence="15">
    <location>
        <begin position="775"/>
        <end position="794"/>
    </location>
</feature>
<keyword evidence="6 15" id="KW-0812">Transmembrane</keyword>
<comment type="similarity">
    <text evidence="2 15">Belongs to the cation transport ATPase (P-type) (TC 3.A.3) family. Type IB subfamily.</text>
</comment>
<feature type="transmembrane region" description="Helical" evidence="15">
    <location>
        <begin position="261"/>
        <end position="283"/>
    </location>
</feature>
<keyword evidence="12 15" id="KW-1133">Transmembrane helix</keyword>
<comment type="subcellular location">
    <subcellularLocation>
        <location evidence="1">Cell membrane</location>
        <topology evidence="1">Multi-pass membrane protein</topology>
    </subcellularLocation>
</comment>
<dbReference type="RefSeq" id="WP_096363531.1">
    <property type="nucleotide sequence ID" value="NZ_AP018052.1"/>
</dbReference>
<dbReference type="InterPro" id="IPR036163">
    <property type="entry name" value="HMA_dom_sf"/>
</dbReference>
<dbReference type="Pfam" id="PF00702">
    <property type="entry name" value="Hydrolase"/>
    <property type="match status" value="1"/>
</dbReference>
<evidence type="ECO:0000256" key="6">
    <source>
        <dbReference type="ARBA" id="ARBA00022692"/>
    </source>
</evidence>
<dbReference type="SFLD" id="SFLDG00002">
    <property type="entry name" value="C1.7:_P-type_atpase_like"/>
    <property type="match status" value="1"/>
</dbReference>
<dbReference type="NCBIfam" id="TIGR01525">
    <property type="entry name" value="ATPase-IB_hvy"/>
    <property type="match status" value="1"/>
</dbReference>
<evidence type="ECO:0000259" key="17">
    <source>
        <dbReference type="PROSITE" id="PS50846"/>
    </source>
</evidence>
<dbReference type="InterPro" id="IPR021993">
    <property type="entry name" value="ATPase-cat-bd"/>
</dbReference>
<dbReference type="InterPro" id="IPR006121">
    <property type="entry name" value="HMA_dom"/>
</dbReference>
<dbReference type="Gene3D" id="2.70.150.10">
    <property type="entry name" value="Calcium-transporting ATPase, cytoplasmic transduction domain A"/>
    <property type="match status" value="1"/>
</dbReference>
<dbReference type="InterPro" id="IPR027256">
    <property type="entry name" value="P-typ_ATPase_IB"/>
</dbReference>
<dbReference type="GO" id="GO:0055070">
    <property type="term" value="P:copper ion homeostasis"/>
    <property type="evidence" value="ECO:0007669"/>
    <property type="project" value="TreeGrafter"/>
</dbReference>
<dbReference type="FunFam" id="2.70.150.10:FF:000002">
    <property type="entry name" value="Copper-transporting ATPase 1, putative"/>
    <property type="match status" value="1"/>
</dbReference>
<evidence type="ECO:0000256" key="14">
    <source>
        <dbReference type="ARBA" id="ARBA00023136"/>
    </source>
</evidence>
<feature type="domain" description="HMA" evidence="17">
    <location>
        <begin position="107"/>
        <end position="173"/>
    </location>
</feature>
<evidence type="ECO:0000256" key="11">
    <source>
        <dbReference type="ARBA" id="ARBA00022967"/>
    </source>
</evidence>
<evidence type="ECO:0000256" key="12">
    <source>
        <dbReference type="ARBA" id="ARBA00022989"/>
    </source>
</evidence>
<dbReference type="InterPro" id="IPR018303">
    <property type="entry name" value="ATPase_P-typ_P_site"/>
</dbReference>
<dbReference type="InterPro" id="IPR001757">
    <property type="entry name" value="P_typ_ATPase"/>
</dbReference>
<dbReference type="GO" id="GO:0043682">
    <property type="term" value="F:P-type divalent copper transporter activity"/>
    <property type="evidence" value="ECO:0007669"/>
    <property type="project" value="TreeGrafter"/>
</dbReference>
<keyword evidence="11" id="KW-1278">Translocase</keyword>
<dbReference type="NCBIfam" id="TIGR01512">
    <property type="entry name" value="ATPase-IB2_Cd"/>
    <property type="match status" value="1"/>
</dbReference>
<evidence type="ECO:0000256" key="3">
    <source>
        <dbReference type="ARBA" id="ARBA00022448"/>
    </source>
</evidence>
<keyword evidence="14 15" id="KW-0472">Membrane</keyword>
<keyword evidence="9 15" id="KW-0067">ATP-binding</keyword>
<evidence type="ECO:0000256" key="5">
    <source>
        <dbReference type="ARBA" id="ARBA00022553"/>
    </source>
</evidence>
<dbReference type="GO" id="GO:0005524">
    <property type="term" value="F:ATP binding"/>
    <property type="evidence" value="ECO:0007669"/>
    <property type="project" value="UniProtKB-UniRule"/>
</dbReference>
<dbReference type="OrthoDB" id="9814270at2"/>
<evidence type="ECO:0000313" key="19">
    <source>
        <dbReference type="Proteomes" id="UP000218765"/>
    </source>
</evidence>
<dbReference type="EMBL" id="AP018052">
    <property type="protein sequence ID" value="BAZ92424.1"/>
    <property type="molecule type" value="Genomic_DNA"/>
</dbReference>
<name>A0A1Z4VMG3_9GAMM</name>
<evidence type="ECO:0000313" key="18">
    <source>
        <dbReference type="EMBL" id="BAZ92424.1"/>
    </source>
</evidence>
<keyword evidence="4 15" id="KW-1003">Cell membrane</keyword>
<evidence type="ECO:0000256" key="15">
    <source>
        <dbReference type="RuleBase" id="RU362081"/>
    </source>
</evidence>
<feature type="transmembrane region" description="Helical" evidence="15">
    <location>
        <begin position="289"/>
        <end position="307"/>
    </location>
</feature>
<dbReference type="Pfam" id="PF00403">
    <property type="entry name" value="HMA"/>
    <property type="match status" value="1"/>
</dbReference>
<evidence type="ECO:0000256" key="1">
    <source>
        <dbReference type="ARBA" id="ARBA00004651"/>
    </source>
</evidence>
<evidence type="ECO:0000256" key="7">
    <source>
        <dbReference type="ARBA" id="ARBA00022723"/>
    </source>
</evidence>
<feature type="transmembrane region" description="Helical" evidence="15">
    <location>
        <begin position="469"/>
        <end position="493"/>
    </location>
</feature>
<keyword evidence="5" id="KW-0597">Phosphoprotein</keyword>
<dbReference type="PANTHER" id="PTHR43520:SF5">
    <property type="entry name" value="CATION-TRANSPORTING P-TYPE ATPASE-RELATED"/>
    <property type="match status" value="1"/>
</dbReference>
<dbReference type="KEGG" id="ttc:FOKN1_0019"/>
<dbReference type="PROSITE" id="PS00154">
    <property type="entry name" value="ATPASE_E1_E2"/>
    <property type="match status" value="1"/>
</dbReference>
<dbReference type="Proteomes" id="UP000218765">
    <property type="component" value="Chromosome"/>
</dbReference>
<sequence>MTDTAASQPPVPEQDDDTRCFHCGLPNPPGSDYVVQIEDRPRRMCCPGCKAVAEGIVAAGLEDFYRYRTEKSRTAQDLVPEALRDIELYDRPELQQSFVSVDEGNLREASLILEGITCAACVWLNERHVGRLPGVVEFQVNYSTHRARVKWDDSRIHLSDILRAISDIGYLAHPFDSGRQEAVHKRERSQALRRIAVAGLGMMQVMMIAVALYAGEADGSMDAALRDFLRWVSLLIALPVVVYSAKPFFVSAWRDLRRRQLGMDVPVSLAIGGAFIASGWSTAVGGEDVYFDSVAMFTFFLLTGRYLEMLARHKAGQAAEELVRLLPATASRLDAAGEEARVAVAELRPGDRVRIKPGETVPADGRVSEGRSSVDESLLTGESLPQAKRPGQDLVGGTVNIESPLIMEVVKVGQDTVLSAISRLLDRAQTEKPGVARLADRVAGWFVAAILLLAVGVAAYWWQIEPARAFAITLSVLVVTCPCALSLATPVALTAATGALTRMGVLTTRSHALETLARITHIVLDKTGTLTEGRLQLTRVVRLGRETRDRALTIAAGLEQASEHPLARAILQAADRTPAAGNLIATPGEGVEGEVQGRVYRLGTREFVLELGGADKALPEEFADLSGTFVYLADARELLAVLVFEDSLRDGACEAVQGLRELGIEVRLLSGDEDRAVRRVAEELGIEAALGQQKPPQKLAHLKAIQAQGGIVAMVGDGVNDAPTLAGAQVSIAMGGGTQLAHAAADMVLLSEQLPHLPEAVRAARKTLRLIRQNLGWAIAYNLCALPLAVMGFIAPWMAAIGMSASSLIVVLNSLRLRRF</sequence>
<dbReference type="InterPro" id="IPR036412">
    <property type="entry name" value="HAD-like_sf"/>
</dbReference>
<dbReference type="PRINTS" id="PR00119">
    <property type="entry name" value="CATATPASE"/>
</dbReference>
<dbReference type="GO" id="GO:0005886">
    <property type="term" value="C:plasma membrane"/>
    <property type="evidence" value="ECO:0007669"/>
    <property type="project" value="UniProtKB-SubCell"/>
</dbReference>